<dbReference type="STRING" id="246191.SAMN05660337_1140"/>
<dbReference type="CDD" id="cd02440">
    <property type="entry name" value="AdoMet_MTases"/>
    <property type="match status" value="1"/>
</dbReference>
<evidence type="ECO:0000256" key="4">
    <source>
        <dbReference type="ARBA" id="ARBA00048391"/>
    </source>
</evidence>
<dbReference type="Gene3D" id="3.40.50.150">
    <property type="entry name" value="Vaccinia Virus protein VP39"/>
    <property type="match status" value="1"/>
</dbReference>
<feature type="binding site" evidence="5">
    <location>
        <begin position="191"/>
        <end position="194"/>
    </location>
    <ligand>
        <name>substrate</name>
    </ligand>
</feature>
<evidence type="ECO:0000256" key="1">
    <source>
        <dbReference type="ARBA" id="ARBA00022603"/>
    </source>
</evidence>
<evidence type="ECO:0000313" key="8">
    <source>
        <dbReference type="EMBL" id="SDK76216.1"/>
    </source>
</evidence>
<dbReference type="PANTHER" id="PTHR18895:SF74">
    <property type="entry name" value="MTRF1L RELEASE FACTOR GLUTAMINE METHYLTRANSFERASE"/>
    <property type="match status" value="1"/>
</dbReference>
<dbReference type="GO" id="GO:0102559">
    <property type="term" value="F:peptide chain release factor N(5)-glutamine methyltransferase activity"/>
    <property type="evidence" value="ECO:0007669"/>
    <property type="project" value="UniProtKB-EC"/>
</dbReference>
<evidence type="ECO:0000256" key="2">
    <source>
        <dbReference type="ARBA" id="ARBA00022679"/>
    </source>
</evidence>
<comment type="catalytic activity">
    <reaction evidence="4 5">
        <text>L-glutaminyl-[peptide chain release factor] + S-adenosyl-L-methionine = N(5)-methyl-L-glutaminyl-[peptide chain release factor] + S-adenosyl-L-homocysteine + H(+)</text>
        <dbReference type="Rhea" id="RHEA:42896"/>
        <dbReference type="Rhea" id="RHEA-COMP:10271"/>
        <dbReference type="Rhea" id="RHEA-COMP:10272"/>
        <dbReference type="ChEBI" id="CHEBI:15378"/>
        <dbReference type="ChEBI" id="CHEBI:30011"/>
        <dbReference type="ChEBI" id="CHEBI:57856"/>
        <dbReference type="ChEBI" id="CHEBI:59789"/>
        <dbReference type="ChEBI" id="CHEBI:61891"/>
        <dbReference type="EC" id="2.1.1.297"/>
    </reaction>
</comment>
<dbReference type="Proteomes" id="UP000199053">
    <property type="component" value="Unassembled WGS sequence"/>
</dbReference>
<reference evidence="9" key="1">
    <citation type="submission" date="2016-10" db="EMBL/GenBank/DDBJ databases">
        <authorList>
            <person name="Varghese N."/>
            <person name="Submissions S."/>
        </authorList>
    </citation>
    <scope>NUCLEOTIDE SEQUENCE [LARGE SCALE GENOMIC DNA]</scope>
    <source>
        <strain evidence="9">DSM 16995</strain>
    </source>
</reference>
<dbReference type="EC" id="2.1.1.297" evidence="5"/>
<dbReference type="InterPro" id="IPR002052">
    <property type="entry name" value="DNA_methylase_N6_adenine_CS"/>
</dbReference>
<dbReference type="Gene3D" id="1.10.8.10">
    <property type="entry name" value="DNA helicase RuvA subunit, C-terminal domain"/>
    <property type="match status" value="1"/>
</dbReference>
<evidence type="ECO:0000313" key="9">
    <source>
        <dbReference type="Proteomes" id="UP000199053"/>
    </source>
</evidence>
<dbReference type="InterPro" id="IPR029063">
    <property type="entry name" value="SAM-dependent_MTases_sf"/>
</dbReference>
<protein>
    <recommendedName>
        <fullName evidence="5">Release factor glutamine methyltransferase</fullName>
        <shortName evidence="5">RF MTase</shortName>
        <ecNumber evidence="5">2.1.1.297</ecNumber>
    </recommendedName>
    <alternativeName>
        <fullName evidence="5">N5-glutamine methyltransferase PrmC</fullName>
    </alternativeName>
    <alternativeName>
        <fullName evidence="5">Protein-(glutamine-N5) MTase PrmC</fullName>
    </alternativeName>
    <alternativeName>
        <fullName evidence="5">Protein-glutamine N-methyltransferase PrmC</fullName>
    </alternativeName>
</protein>
<accession>A0A1G9EJA3</accession>
<dbReference type="HAMAP" id="MF_02126">
    <property type="entry name" value="RF_methyltr_PrmC"/>
    <property type="match status" value="1"/>
</dbReference>
<dbReference type="Pfam" id="PF05175">
    <property type="entry name" value="MTS"/>
    <property type="match status" value="1"/>
</dbReference>
<dbReference type="RefSeq" id="WP_092159169.1">
    <property type="nucleotide sequence ID" value="NZ_FNGA01000002.1"/>
</dbReference>
<dbReference type="InterPro" id="IPR050320">
    <property type="entry name" value="N5-glutamine_MTase"/>
</dbReference>
<gene>
    <name evidence="5" type="primary">prmC</name>
    <name evidence="8" type="ORF">SAMN05660337_1140</name>
</gene>
<dbReference type="NCBIfam" id="TIGR03534">
    <property type="entry name" value="RF_mod_PrmC"/>
    <property type="match status" value="1"/>
</dbReference>
<name>A0A1G9EJA3_9BACT</name>
<dbReference type="OrthoDB" id="9800643at2"/>
<dbReference type="PROSITE" id="PS00092">
    <property type="entry name" value="N6_MTASE"/>
    <property type="match status" value="1"/>
</dbReference>
<organism evidence="8 9">
    <name type="scientific">Maridesulfovibrio ferrireducens</name>
    <dbReference type="NCBI Taxonomy" id="246191"/>
    <lineage>
        <taxon>Bacteria</taxon>
        <taxon>Pseudomonadati</taxon>
        <taxon>Thermodesulfobacteriota</taxon>
        <taxon>Desulfovibrionia</taxon>
        <taxon>Desulfovibrionales</taxon>
        <taxon>Desulfovibrionaceae</taxon>
        <taxon>Maridesulfovibrio</taxon>
    </lineage>
</organism>
<evidence type="ECO:0000259" key="6">
    <source>
        <dbReference type="Pfam" id="PF05175"/>
    </source>
</evidence>
<feature type="domain" description="Release factor glutamine methyltransferase N-terminal" evidence="7">
    <location>
        <begin position="8"/>
        <end position="78"/>
    </location>
</feature>
<keyword evidence="9" id="KW-1185">Reference proteome</keyword>
<dbReference type="EMBL" id="FNGA01000002">
    <property type="protein sequence ID" value="SDK76216.1"/>
    <property type="molecule type" value="Genomic_DNA"/>
</dbReference>
<sequence>MKKNTLRELLSAANLKLTEAGIDSPALSAHLLAEKVFKLARLKIIMEMNNPVNDDLIPAFNDFVDRRAQGEPVAYILGEKEFYGMDFKVGAGVLIPRPETEEIIEHVLKRFKKDDAFLFADFGTGSGILAVTIAKLFPQARGIAMELSADALGIARDNAKKHSVDDRVLFIKADFTLPVFKNDIFDLVLANPPYLSDAELGEISHEVAGFEPVSALVGGELGDEMIKGCAPHIAAALKPAGCMYMEIGYLQGEAAYKIFDSCAAFSGQVEVLADISNHDRIVVALKN</sequence>
<dbReference type="InterPro" id="IPR040758">
    <property type="entry name" value="PrmC_N"/>
</dbReference>
<dbReference type="GO" id="GO:0003676">
    <property type="term" value="F:nucleic acid binding"/>
    <property type="evidence" value="ECO:0007669"/>
    <property type="project" value="InterPro"/>
</dbReference>
<dbReference type="PANTHER" id="PTHR18895">
    <property type="entry name" value="HEMK METHYLTRANSFERASE"/>
    <property type="match status" value="1"/>
</dbReference>
<evidence type="ECO:0000256" key="5">
    <source>
        <dbReference type="HAMAP-Rule" id="MF_02126"/>
    </source>
</evidence>
<dbReference type="Pfam" id="PF17827">
    <property type="entry name" value="PrmC_N"/>
    <property type="match status" value="1"/>
</dbReference>
<dbReference type="AlphaFoldDB" id="A0A1G9EJA3"/>
<feature type="binding site" evidence="5">
    <location>
        <position position="175"/>
    </location>
    <ligand>
        <name>S-adenosyl-L-methionine</name>
        <dbReference type="ChEBI" id="CHEBI:59789"/>
    </ligand>
</feature>
<keyword evidence="3 5" id="KW-0949">S-adenosyl-L-methionine</keyword>
<dbReference type="SUPFAM" id="SSF53335">
    <property type="entry name" value="S-adenosyl-L-methionine-dependent methyltransferases"/>
    <property type="match status" value="1"/>
</dbReference>
<comment type="similarity">
    <text evidence="5">Belongs to the protein N5-glutamine methyltransferase family. PrmC subfamily.</text>
</comment>
<dbReference type="InterPro" id="IPR004556">
    <property type="entry name" value="HemK-like"/>
</dbReference>
<proteinExistence type="inferred from homology"/>
<feature type="domain" description="Methyltransferase small" evidence="6">
    <location>
        <begin position="108"/>
        <end position="199"/>
    </location>
</feature>
<evidence type="ECO:0000256" key="3">
    <source>
        <dbReference type="ARBA" id="ARBA00022691"/>
    </source>
</evidence>
<feature type="binding site" evidence="5">
    <location>
        <position position="146"/>
    </location>
    <ligand>
        <name>S-adenosyl-L-methionine</name>
        <dbReference type="ChEBI" id="CHEBI:59789"/>
    </ligand>
</feature>
<dbReference type="InterPro" id="IPR007848">
    <property type="entry name" value="Small_mtfrase_dom"/>
</dbReference>
<keyword evidence="1 5" id="KW-0489">Methyltransferase</keyword>
<keyword evidence="2 5" id="KW-0808">Transferase</keyword>
<dbReference type="InterPro" id="IPR019874">
    <property type="entry name" value="RF_methyltr_PrmC"/>
</dbReference>
<dbReference type="GO" id="GO:0032259">
    <property type="term" value="P:methylation"/>
    <property type="evidence" value="ECO:0007669"/>
    <property type="project" value="UniProtKB-KW"/>
</dbReference>
<feature type="binding site" evidence="5">
    <location>
        <position position="191"/>
    </location>
    <ligand>
        <name>S-adenosyl-L-methionine</name>
        <dbReference type="ChEBI" id="CHEBI:59789"/>
    </ligand>
</feature>
<feature type="binding site" evidence="5">
    <location>
        <begin position="123"/>
        <end position="127"/>
    </location>
    <ligand>
        <name>S-adenosyl-L-methionine</name>
        <dbReference type="ChEBI" id="CHEBI:59789"/>
    </ligand>
</feature>
<dbReference type="NCBIfam" id="TIGR00536">
    <property type="entry name" value="hemK_fam"/>
    <property type="match status" value="1"/>
</dbReference>
<comment type="function">
    <text evidence="5">Methylates the class 1 translation termination release factors RF1/PrfA and RF2/PrfB on the glutamine residue of the universally conserved GGQ motif.</text>
</comment>
<evidence type="ECO:0000259" key="7">
    <source>
        <dbReference type="Pfam" id="PF17827"/>
    </source>
</evidence>